<name>A0A3P6C7X7_BRAOL</name>
<gene>
    <name evidence="2" type="ORF">BOLC4T27640H</name>
</gene>
<organism evidence="2">
    <name type="scientific">Brassica oleracea</name>
    <name type="common">Wild cabbage</name>
    <dbReference type="NCBI Taxonomy" id="3712"/>
    <lineage>
        <taxon>Eukaryota</taxon>
        <taxon>Viridiplantae</taxon>
        <taxon>Streptophyta</taxon>
        <taxon>Embryophyta</taxon>
        <taxon>Tracheophyta</taxon>
        <taxon>Spermatophyta</taxon>
        <taxon>Magnoliopsida</taxon>
        <taxon>eudicotyledons</taxon>
        <taxon>Gunneridae</taxon>
        <taxon>Pentapetalae</taxon>
        <taxon>rosids</taxon>
        <taxon>malvids</taxon>
        <taxon>Brassicales</taxon>
        <taxon>Brassicaceae</taxon>
        <taxon>Brassiceae</taxon>
        <taxon>Brassica</taxon>
    </lineage>
</organism>
<dbReference type="InterPro" id="IPR017451">
    <property type="entry name" value="F-box-assoc_interact_dom"/>
</dbReference>
<dbReference type="Pfam" id="PF08268">
    <property type="entry name" value="FBA_3"/>
    <property type="match status" value="1"/>
</dbReference>
<reference evidence="2" key="1">
    <citation type="submission" date="2018-11" db="EMBL/GenBank/DDBJ databases">
        <authorList>
            <consortium name="Genoscope - CEA"/>
            <person name="William W."/>
        </authorList>
    </citation>
    <scope>NUCLEOTIDE SEQUENCE</scope>
</reference>
<dbReference type="AlphaFoldDB" id="A0A3P6C7X7"/>
<proteinExistence type="predicted"/>
<dbReference type="EMBL" id="LR031873">
    <property type="protein sequence ID" value="VDD14413.1"/>
    <property type="molecule type" value="Genomic_DNA"/>
</dbReference>
<evidence type="ECO:0000313" key="2">
    <source>
        <dbReference type="EMBL" id="VDD14413.1"/>
    </source>
</evidence>
<dbReference type="SUPFAM" id="SSF81383">
    <property type="entry name" value="F-box domain"/>
    <property type="match status" value="1"/>
</dbReference>
<dbReference type="CDD" id="cd22157">
    <property type="entry name" value="F-box_AtFBW1-like"/>
    <property type="match status" value="1"/>
</dbReference>
<dbReference type="NCBIfam" id="TIGR01640">
    <property type="entry name" value="F_box_assoc_1"/>
    <property type="match status" value="1"/>
</dbReference>
<dbReference type="PANTHER" id="PTHR31111:SF113">
    <property type="entry name" value="F-BOX ASSOCIATED UBIQUITINATION EFFECTOR FAMILY PROTEIN"/>
    <property type="match status" value="1"/>
</dbReference>
<accession>A0A3P6C7X7</accession>
<dbReference type="PANTHER" id="PTHR31111">
    <property type="entry name" value="BNAA05G37150D PROTEIN-RELATED"/>
    <property type="match status" value="1"/>
</dbReference>
<feature type="domain" description="F-box" evidence="1">
    <location>
        <begin position="27"/>
        <end position="76"/>
    </location>
</feature>
<protein>
    <recommendedName>
        <fullName evidence="1">F-box domain-containing protein</fullName>
    </recommendedName>
</protein>
<dbReference type="Gene3D" id="1.20.1280.50">
    <property type="match status" value="1"/>
</dbReference>
<evidence type="ECO:0000259" key="1">
    <source>
        <dbReference type="PROSITE" id="PS50181"/>
    </source>
</evidence>
<dbReference type="Pfam" id="PF00646">
    <property type="entry name" value="F-box"/>
    <property type="match status" value="1"/>
</dbReference>
<dbReference type="PROSITE" id="PS50181">
    <property type="entry name" value="FBOX"/>
    <property type="match status" value="1"/>
</dbReference>
<dbReference type="SMART" id="SM00256">
    <property type="entry name" value="FBOX"/>
    <property type="match status" value="1"/>
</dbReference>
<sequence length="410" mass="46760">MKQRKQNDSENGVNITRGITRSMTTRHRNSLTLPVEVVTEIFSRLPSKSIARCRCVCKLWSSMLRRQDFTELFLTKSCARPRLLFACEDGNEHEVVFFSSPQPENPEENSYVVAPSQLACFPSSHRLFYTNTPTGGFFCYVVERIFEGMKDSEYVPVICNPSTGQSLNLPTLKSSKRFGVESYLGYDPVSKEFKVLSMETSFVSGQYISVKHQVLTLGTEKLSWRMVECCIPHNSSRKWICISGVLYYTARAGNWSSMVVCFDLNSEKFTFVNFMKASGKEMHGSTTLINNNGKLGLLMSEDTSSDYICGASKSLELWVLRDAGKNEWSEHVYVLPPSWEDVVSEYMRISGMVGTNEIVLAPLFQNVPPYVIYYNVERKTIRKVGIQVMEGLQVKRFYTFVNYVEDVKFL</sequence>
<dbReference type="InterPro" id="IPR001810">
    <property type="entry name" value="F-box_dom"/>
</dbReference>
<dbReference type="InterPro" id="IPR036047">
    <property type="entry name" value="F-box-like_dom_sf"/>
</dbReference>
<dbReference type="InterPro" id="IPR013187">
    <property type="entry name" value="F-box-assoc_dom_typ3"/>
</dbReference>